<evidence type="ECO:0000256" key="1">
    <source>
        <dbReference type="SAM" id="Coils"/>
    </source>
</evidence>
<keyword evidence="4" id="KW-1185">Reference proteome</keyword>
<keyword evidence="1" id="KW-0175">Coiled coil</keyword>
<proteinExistence type="predicted"/>
<gene>
    <name evidence="3" type="ORF">GA0061081_102198</name>
</gene>
<feature type="domain" description="Tape measure protein N-terminal" evidence="2">
    <location>
        <begin position="62"/>
        <end position="252"/>
    </location>
</feature>
<feature type="coiled-coil region" evidence="1">
    <location>
        <begin position="301"/>
        <end position="342"/>
    </location>
</feature>
<accession>A0A1C4A1G7</accession>
<evidence type="ECO:0000259" key="2">
    <source>
        <dbReference type="Pfam" id="PF20155"/>
    </source>
</evidence>
<name>A0A1C4A1G7_9GAMM</name>
<dbReference type="Pfam" id="PF20155">
    <property type="entry name" value="TMP_3"/>
    <property type="match status" value="1"/>
</dbReference>
<evidence type="ECO:0000313" key="3">
    <source>
        <dbReference type="EMBL" id="SCB88421.1"/>
    </source>
</evidence>
<dbReference type="STRING" id="1798182.GA0061081_102198"/>
<dbReference type="EMBL" id="FMAQ01000002">
    <property type="protein sequence ID" value="SCB88421.1"/>
    <property type="molecule type" value="Genomic_DNA"/>
</dbReference>
<sequence length="1074" mass="115446">MSFEAGSIYYTIDAKTGALLTADKQVSSFNKRAQEGFERTAASMSKLTQIAKAVSAALVSSQIISYAQSWNELEDRIQNTGATASQTKDILDQLLATSDRNGRTIEETSELYIRLSNSMGELGYSTQGTISYIDTLSNLMTINKTSAIGAESAINALTKAQMKGKLAGIDAMSVFNAMPSVLKTLGKQLKKTEAEVRQMASDGKLSMSEFTDAMIAAQEETAALADNMRNTVTDGINRVTNNLKKYLGELNNSTGATKVLVDSLILMSQHVDILMTGVGALAAIYAGKYITSLANATKQSAEKVINDIKLAQAEKAAAQAALQQAQAEVVHLRAVQQSLSAQLKLAQTEKTRNAIRKQLKANTDALTAATNQQTAAQARLDVAMKATSFAAKGLRSAMALLGGPAGMLFLAAGALSMWSSKASEARQKALDFSDSVDSMSDSLKSLTLNQLLDKQQDYCDNLENIEDQIDSVKSEIKNLNQEIIAQEATLGGSIQIIEKNRKKIVKLNATLDTLIQKKENASKIISYINTLLIDTGAGTEQAATDVDGFAKALEKLGKNKVDDKVKALSTQLEISEMKLDGNKKAAYIYENALNELGDAGEQYKTTIRGLIDGSIEWASVSEEVRKVLQPLFEMLGKVYDANEKLNASKKRGKGTTKSYAEEVKELSDRLEVAKLEAKGMTVEAELLAITQKMGSKVTAKQTEELRKLIETSQAYKALSTLQSPIDIEKDSFKKSKESLDKLHELGELKQVEYNAKLEQLERQHQINMAKIKSDAVVSKVDDAVAQVDPVQALANENARKLALIQEFENQKLITEENAIALREAANHQYEQNRINAQWEIWRNQSDANEFLASSLEGLASSATSTISGLMSGTMTATQAMQNFANVILNEAIGSLVQMGMQYVKNAIVAKTTSAATTAAQVAEAAALTAAYTPAAIQASIATQGGAATTGSTAYMTAMGTMKAAAIAGARKNGGPVDANSMYRVGEGGKPEILVAGGKQYLIPGENGRVLSNRQITSGKGGGSVINMTFNTPIHLDGNGGMSEQDGQQLAKNIEQAIRAQIMKEQRPGGLLNRR</sequence>
<dbReference type="AlphaFoldDB" id="A0A1C4A1G7"/>
<reference evidence="4" key="1">
    <citation type="submission" date="2016-08" db="EMBL/GenBank/DDBJ databases">
        <authorList>
            <person name="Varghese N."/>
            <person name="Submissions Spin"/>
        </authorList>
    </citation>
    <scope>NUCLEOTIDE SEQUENCE [LARGE SCALE GENOMIC DNA]</scope>
    <source>
        <strain evidence="4">R-53248</strain>
    </source>
</reference>
<evidence type="ECO:0000313" key="4">
    <source>
        <dbReference type="Proteomes" id="UP000199670"/>
    </source>
</evidence>
<feature type="coiled-coil region" evidence="1">
    <location>
        <begin position="448"/>
        <end position="517"/>
    </location>
</feature>
<dbReference type="RefSeq" id="WP_091346936.1">
    <property type="nucleotide sequence ID" value="NZ_FMAQ01000002.1"/>
</dbReference>
<dbReference type="NCBIfam" id="TIGR02675">
    <property type="entry name" value="tape_meas_nterm"/>
    <property type="match status" value="1"/>
</dbReference>
<dbReference type="Proteomes" id="UP000199670">
    <property type="component" value="Unassembled WGS sequence"/>
</dbReference>
<dbReference type="InterPro" id="IPR013491">
    <property type="entry name" value="Tape_meas_N"/>
</dbReference>
<organism evidence="3 4">
    <name type="scientific">Gilliamella bombicola</name>
    <dbReference type="NCBI Taxonomy" id="1798182"/>
    <lineage>
        <taxon>Bacteria</taxon>
        <taxon>Pseudomonadati</taxon>
        <taxon>Pseudomonadota</taxon>
        <taxon>Gammaproteobacteria</taxon>
        <taxon>Orbales</taxon>
        <taxon>Orbaceae</taxon>
        <taxon>Gilliamella</taxon>
    </lineage>
</organism>
<feature type="coiled-coil region" evidence="1">
    <location>
        <begin position="790"/>
        <end position="824"/>
    </location>
</feature>
<protein>
    <submittedName>
        <fullName evidence="3">Tape measure domain-containing protein</fullName>
    </submittedName>
</protein>
<feature type="coiled-coil region" evidence="1">
    <location>
        <begin position="656"/>
        <end position="683"/>
    </location>
</feature>
<dbReference type="OrthoDB" id="79849at2"/>